<sequence>PIFYLHHSMIDRIWESWLNNGGEPVLNAQYLNTSFKFFDENGKLGTYYVRDYYNATRLHYKYDKLLELPEEIPETFNSNPKLYYSVNATEALYINSAQTSIILNIEPKYHKVYMDMAQGQVNDLQIRVDFAATVTETQTGLLYDLYLNLPQNTEPNEGLPNFIGQISHFGAVCVNRTSRQQPSHLNECTDITDNLIKVLRTEYNYYGDVKNYLNLTIVSKSCDTVVYPLDEEYTISFSQIFVVHYFPYKNQSQKDSQNKDLVQDQDKDLAKNKDQEQNDYHKQNHALSQDTTVHL</sequence>
<feature type="compositionally biased region" description="Basic and acidic residues" evidence="6">
    <location>
        <begin position="272"/>
        <end position="282"/>
    </location>
</feature>
<evidence type="ECO:0000256" key="4">
    <source>
        <dbReference type="ARBA" id="ARBA00023002"/>
    </source>
</evidence>
<keyword evidence="3" id="KW-0479">Metal-binding</keyword>
<dbReference type="GO" id="GO:0046872">
    <property type="term" value="F:metal ion binding"/>
    <property type="evidence" value="ECO:0007669"/>
    <property type="project" value="UniProtKB-KW"/>
</dbReference>
<organism evidence="9">
    <name type="scientific">Medioppia subpectinata</name>
    <dbReference type="NCBI Taxonomy" id="1979941"/>
    <lineage>
        <taxon>Eukaryota</taxon>
        <taxon>Metazoa</taxon>
        <taxon>Ecdysozoa</taxon>
        <taxon>Arthropoda</taxon>
        <taxon>Chelicerata</taxon>
        <taxon>Arachnida</taxon>
        <taxon>Acari</taxon>
        <taxon>Acariformes</taxon>
        <taxon>Sarcoptiformes</taxon>
        <taxon>Oribatida</taxon>
        <taxon>Brachypylina</taxon>
        <taxon>Oppioidea</taxon>
        <taxon>Oppiidae</taxon>
        <taxon>Medioppia</taxon>
    </lineage>
</organism>
<dbReference type="PANTHER" id="PTHR11474:SF76">
    <property type="entry name" value="SHKT DOMAIN-CONTAINING PROTEIN"/>
    <property type="match status" value="1"/>
</dbReference>
<evidence type="ECO:0000313" key="10">
    <source>
        <dbReference type="Proteomes" id="UP000759131"/>
    </source>
</evidence>
<accession>A0A7R9Q5E5</accession>
<feature type="domain" description="Polyphenol oxidase central" evidence="8">
    <location>
        <begin position="27"/>
        <end position="65"/>
    </location>
</feature>
<dbReference type="Gene3D" id="1.10.1280.10">
    <property type="entry name" value="Di-copper center containing domain from catechol oxidase"/>
    <property type="match status" value="1"/>
</dbReference>
<dbReference type="Pfam" id="PF00264">
    <property type="entry name" value="Tyrosinase"/>
    <property type="match status" value="1"/>
</dbReference>
<dbReference type="SUPFAM" id="SSF48056">
    <property type="entry name" value="Di-copper centre-containing domain"/>
    <property type="match status" value="1"/>
</dbReference>
<dbReference type="AlphaFoldDB" id="A0A7R9Q5E5"/>
<proteinExistence type="inferred from homology"/>
<feature type="non-terminal residue" evidence="9">
    <location>
        <position position="1"/>
    </location>
</feature>
<evidence type="ECO:0000259" key="8">
    <source>
        <dbReference type="Pfam" id="PF12142"/>
    </source>
</evidence>
<dbReference type="EMBL" id="OC865319">
    <property type="protein sequence ID" value="CAD7632270.1"/>
    <property type="molecule type" value="Genomic_DNA"/>
</dbReference>
<evidence type="ECO:0000256" key="2">
    <source>
        <dbReference type="ARBA" id="ARBA00009928"/>
    </source>
</evidence>
<gene>
    <name evidence="9" type="ORF">OSB1V03_LOCUS12675</name>
</gene>
<dbReference type="InterPro" id="IPR008922">
    <property type="entry name" value="Di-copper_centre_dom_sf"/>
</dbReference>
<dbReference type="Proteomes" id="UP000759131">
    <property type="component" value="Unassembled WGS sequence"/>
</dbReference>
<evidence type="ECO:0000259" key="7">
    <source>
        <dbReference type="Pfam" id="PF00264"/>
    </source>
</evidence>
<dbReference type="OrthoDB" id="5832401at2759"/>
<dbReference type="Pfam" id="PF12142">
    <property type="entry name" value="PPO1_DWL"/>
    <property type="match status" value="1"/>
</dbReference>
<dbReference type="InterPro" id="IPR002227">
    <property type="entry name" value="Tyrosinase_Cu-bd"/>
</dbReference>
<name>A0A7R9Q5E5_9ACAR</name>
<evidence type="ECO:0000256" key="3">
    <source>
        <dbReference type="ARBA" id="ARBA00022723"/>
    </source>
</evidence>
<dbReference type="GO" id="GO:0004097">
    <property type="term" value="F:catechol oxidase activity"/>
    <property type="evidence" value="ECO:0007669"/>
    <property type="project" value="InterPro"/>
</dbReference>
<protein>
    <recommendedName>
        <fullName evidence="11">Tyrosinase copper-binding domain-containing protein</fullName>
    </recommendedName>
</protein>
<comment type="similarity">
    <text evidence="2">Belongs to the tyrosinase family.</text>
</comment>
<dbReference type="EMBL" id="CAJPIZ010010744">
    <property type="protein sequence ID" value="CAG2112700.1"/>
    <property type="molecule type" value="Genomic_DNA"/>
</dbReference>
<keyword evidence="10" id="KW-1185">Reference proteome</keyword>
<feature type="compositionally biased region" description="Polar residues" evidence="6">
    <location>
        <begin position="285"/>
        <end position="295"/>
    </location>
</feature>
<feature type="region of interest" description="Disordered" evidence="6">
    <location>
        <begin position="272"/>
        <end position="295"/>
    </location>
</feature>
<reference evidence="9" key="1">
    <citation type="submission" date="2020-11" db="EMBL/GenBank/DDBJ databases">
        <authorList>
            <person name="Tran Van P."/>
        </authorList>
    </citation>
    <scope>NUCLEOTIDE SEQUENCE</scope>
</reference>
<dbReference type="InterPro" id="IPR022739">
    <property type="entry name" value="Polyphenol_oxidase_cen"/>
</dbReference>
<keyword evidence="5" id="KW-0186">Copper</keyword>
<dbReference type="InterPro" id="IPR050316">
    <property type="entry name" value="Tyrosinase/Hemocyanin"/>
</dbReference>
<evidence type="ECO:0000256" key="6">
    <source>
        <dbReference type="SAM" id="MobiDB-lite"/>
    </source>
</evidence>
<evidence type="ECO:0000313" key="9">
    <source>
        <dbReference type="EMBL" id="CAD7632270.1"/>
    </source>
</evidence>
<keyword evidence="4" id="KW-0560">Oxidoreductase</keyword>
<evidence type="ECO:0000256" key="5">
    <source>
        <dbReference type="ARBA" id="ARBA00023008"/>
    </source>
</evidence>
<feature type="domain" description="Tyrosinase copper-binding" evidence="7">
    <location>
        <begin position="1"/>
        <end position="19"/>
    </location>
</feature>
<evidence type="ECO:0008006" key="11">
    <source>
        <dbReference type="Google" id="ProtNLM"/>
    </source>
</evidence>
<evidence type="ECO:0000256" key="1">
    <source>
        <dbReference type="ARBA" id="ARBA00001973"/>
    </source>
</evidence>
<comment type="cofactor">
    <cofactor evidence="1">
        <name>Cu(2+)</name>
        <dbReference type="ChEBI" id="CHEBI:29036"/>
    </cofactor>
</comment>
<dbReference type="PANTHER" id="PTHR11474">
    <property type="entry name" value="TYROSINASE FAMILY MEMBER"/>
    <property type="match status" value="1"/>
</dbReference>